<proteinExistence type="predicted"/>
<accession>A0A1M6LJG3</accession>
<sequence>MKNFIKITIVLLVVVALIGGFFATSYNGLVNANGLLLKVNYKEDMI</sequence>
<name>A0A1M6LJG3_9FIRM</name>
<dbReference type="RefSeq" id="WP_200773910.1">
    <property type="nucleotide sequence ID" value="NZ_FRAE01000011.1"/>
</dbReference>
<evidence type="ECO:0000313" key="2">
    <source>
        <dbReference type="Proteomes" id="UP000242497"/>
    </source>
</evidence>
<evidence type="ECO:0000313" key="1">
    <source>
        <dbReference type="EMBL" id="SHJ71325.1"/>
    </source>
</evidence>
<protein>
    <submittedName>
        <fullName evidence="1">Uncharacterized protein</fullName>
    </submittedName>
</protein>
<dbReference type="Proteomes" id="UP000242497">
    <property type="component" value="Unassembled WGS sequence"/>
</dbReference>
<organism evidence="1 2">
    <name type="scientific">Tepidibacter formicigenes DSM 15518</name>
    <dbReference type="NCBI Taxonomy" id="1123349"/>
    <lineage>
        <taxon>Bacteria</taxon>
        <taxon>Bacillati</taxon>
        <taxon>Bacillota</taxon>
        <taxon>Clostridia</taxon>
        <taxon>Peptostreptococcales</taxon>
        <taxon>Peptostreptococcaceae</taxon>
        <taxon>Tepidibacter</taxon>
    </lineage>
</organism>
<reference evidence="2" key="1">
    <citation type="submission" date="2016-11" db="EMBL/GenBank/DDBJ databases">
        <authorList>
            <person name="Varghese N."/>
            <person name="Submissions S."/>
        </authorList>
    </citation>
    <scope>NUCLEOTIDE SEQUENCE [LARGE SCALE GENOMIC DNA]</scope>
    <source>
        <strain evidence="2">DSM 15518</strain>
    </source>
</reference>
<keyword evidence="2" id="KW-1185">Reference proteome</keyword>
<dbReference type="AlphaFoldDB" id="A0A1M6LJG3"/>
<gene>
    <name evidence="1" type="ORF">SAMN02744037_00656</name>
</gene>
<dbReference type="EMBL" id="FRAE01000011">
    <property type="protein sequence ID" value="SHJ71325.1"/>
    <property type="molecule type" value="Genomic_DNA"/>
</dbReference>